<gene>
    <name evidence="2" type="ORF">BJY24_007062</name>
</gene>
<dbReference type="AlphaFoldDB" id="A0A7W9UMU5"/>
<dbReference type="Proteomes" id="UP000540412">
    <property type="component" value="Unassembled WGS sequence"/>
</dbReference>
<evidence type="ECO:0000313" key="2">
    <source>
        <dbReference type="EMBL" id="MBB5918150.1"/>
    </source>
</evidence>
<name>A0A7W9UMU5_9NOCA</name>
<comment type="caution">
    <text evidence="2">The sequence shown here is derived from an EMBL/GenBank/DDBJ whole genome shotgun (WGS) entry which is preliminary data.</text>
</comment>
<evidence type="ECO:0000313" key="3">
    <source>
        <dbReference type="Proteomes" id="UP000540412"/>
    </source>
</evidence>
<feature type="region of interest" description="Disordered" evidence="1">
    <location>
        <begin position="27"/>
        <end position="51"/>
    </location>
</feature>
<organism evidence="2 3">
    <name type="scientific">Nocardia transvalensis</name>
    <dbReference type="NCBI Taxonomy" id="37333"/>
    <lineage>
        <taxon>Bacteria</taxon>
        <taxon>Bacillati</taxon>
        <taxon>Actinomycetota</taxon>
        <taxon>Actinomycetes</taxon>
        <taxon>Mycobacteriales</taxon>
        <taxon>Nocardiaceae</taxon>
        <taxon>Nocardia</taxon>
    </lineage>
</organism>
<dbReference type="EMBL" id="JACHIT010000002">
    <property type="protein sequence ID" value="MBB5918150.1"/>
    <property type="molecule type" value="Genomic_DNA"/>
</dbReference>
<proteinExistence type="predicted"/>
<evidence type="ECO:0000256" key="1">
    <source>
        <dbReference type="SAM" id="MobiDB-lite"/>
    </source>
</evidence>
<sequence length="51" mass="5531">MNFGLMLAAGVPLVVFAWAVWWPVSGSTREGREQRSMQMEEDADRGGCSGG</sequence>
<reference evidence="2 3" key="1">
    <citation type="submission" date="2020-08" db="EMBL/GenBank/DDBJ databases">
        <title>Sequencing the genomes of 1000 actinobacteria strains.</title>
        <authorList>
            <person name="Klenk H.-P."/>
        </authorList>
    </citation>
    <scope>NUCLEOTIDE SEQUENCE [LARGE SCALE GENOMIC DNA]</scope>
    <source>
        <strain evidence="2 3">DSM 43582</strain>
    </source>
</reference>
<accession>A0A7W9UMU5</accession>
<protein>
    <submittedName>
        <fullName evidence="2">Uncharacterized protein</fullName>
    </submittedName>
</protein>
<keyword evidence="3" id="KW-1185">Reference proteome</keyword>